<dbReference type="GO" id="GO:0050664">
    <property type="term" value="F:oxidoreductase activity, acting on NAD(P)H, oxygen as acceptor"/>
    <property type="evidence" value="ECO:0007669"/>
    <property type="project" value="TreeGrafter"/>
</dbReference>
<evidence type="ECO:0000313" key="3">
    <source>
        <dbReference type="EMBL" id="QCB27405.1"/>
    </source>
</evidence>
<keyword evidence="4" id="KW-1185">Reference proteome</keyword>
<keyword evidence="2 3" id="KW-0560">Oxidoreductase</keyword>
<dbReference type="SUPFAM" id="SSF51735">
    <property type="entry name" value="NAD(P)-binding Rossmann-fold domains"/>
    <property type="match status" value="1"/>
</dbReference>
<protein>
    <submittedName>
        <fullName evidence="3">3-alpha-hydroxysteroid dehydrogenase/carbonyl reductase</fullName>
        <ecNumber evidence="3">1.1.1.50</ecNumber>
    </submittedName>
</protein>
<dbReference type="Gene3D" id="3.40.50.720">
    <property type="entry name" value="NAD(P)-binding Rossmann-like Domain"/>
    <property type="match status" value="1"/>
</dbReference>
<dbReference type="Pfam" id="PF13561">
    <property type="entry name" value="adh_short_C2"/>
    <property type="match status" value="1"/>
</dbReference>
<dbReference type="PROSITE" id="PS00061">
    <property type="entry name" value="ADH_SHORT"/>
    <property type="match status" value="1"/>
</dbReference>
<dbReference type="AlphaFoldDB" id="A0A4P7QD13"/>
<evidence type="ECO:0000256" key="2">
    <source>
        <dbReference type="ARBA" id="ARBA00023002"/>
    </source>
</evidence>
<dbReference type="OrthoDB" id="3676637at2"/>
<dbReference type="InterPro" id="IPR002347">
    <property type="entry name" value="SDR_fam"/>
</dbReference>
<dbReference type="PANTHER" id="PTHR43008">
    <property type="entry name" value="BENZIL REDUCTASE"/>
    <property type="match status" value="1"/>
</dbReference>
<dbReference type="RefSeq" id="WP_136140285.1">
    <property type="nucleotide sequence ID" value="NZ_CP039247.1"/>
</dbReference>
<organism evidence="3 4">
    <name type="scientific">Corynebacterium endometrii</name>
    <dbReference type="NCBI Taxonomy" id="2488819"/>
    <lineage>
        <taxon>Bacteria</taxon>
        <taxon>Bacillati</taxon>
        <taxon>Actinomycetota</taxon>
        <taxon>Actinomycetes</taxon>
        <taxon>Mycobacteriales</taxon>
        <taxon>Corynebacteriaceae</taxon>
        <taxon>Corynebacterium</taxon>
    </lineage>
</organism>
<comment type="similarity">
    <text evidence="1">Belongs to the short-chain dehydrogenases/reductases (SDR) family.</text>
</comment>
<gene>
    <name evidence="3" type="primary">hsdA</name>
    <name evidence="3" type="ORF">CENDO_00475</name>
</gene>
<evidence type="ECO:0000256" key="1">
    <source>
        <dbReference type="ARBA" id="ARBA00006484"/>
    </source>
</evidence>
<dbReference type="PANTHER" id="PTHR43008:SF4">
    <property type="entry name" value="CHAIN DEHYDROGENASE, PUTATIVE (AFU_ORTHOLOGUE AFUA_4G08710)-RELATED"/>
    <property type="match status" value="1"/>
</dbReference>
<dbReference type="InterPro" id="IPR020904">
    <property type="entry name" value="Sc_DH/Rdtase_CS"/>
</dbReference>
<dbReference type="GO" id="GO:0140169">
    <property type="term" value="F:3-alpha-hydroxysteroid 3-dehydrogenase [NAD(P)+] activity"/>
    <property type="evidence" value="ECO:0007669"/>
    <property type="project" value="UniProtKB-EC"/>
</dbReference>
<dbReference type="InterPro" id="IPR036291">
    <property type="entry name" value="NAD(P)-bd_dom_sf"/>
</dbReference>
<proteinExistence type="inferred from homology"/>
<reference evidence="3 4" key="1">
    <citation type="submission" date="2019-04" db="EMBL/GenBank/DDBJ databases">
        <title>Corynebacterium endometrii sp. nov., isolated from the uterus of a cow with endometritis.</title>
        <authorList>
            <person name="Ballas P."/>
            <person name="Ruckert C."/>
            <person name="Wagener K."/>
            <person name="Drillich M."/>
            <person name="Kaempfer P."/>
            <person name="Busse H.-J."/>
            <person name="Ehling-Schulz M."/>
        </authorList>
    </citation>
    <scope>NUCLEOTIDE SEQUENCE [LARGE SCALE GENOMIC DNA]</scope>
    <source>
        <strain evidence="3 4">LMM-1653</strain>
    </source>
</reference>
<evidence type="ECO:0000313" key="4">
    <source>
        <dbReference type="Proteomes" id="UP000296352"/>
    </source>
</evidence>
<name>A0A4P7QD13_9CORY</name>
<sequence length="285" mass="30319">MGTYVVTGSASGMGFAAAEKLRAEGHKVIGIDLREGDVVADLSDAEQRQRAAKEALELAGDALDGAVLAAGVGPIPGPDKAPLILQVNFFGVIELLEALRPAFAKNGNAKVVVVGSNSTTTMPMIPEPAIAALIDRDLDTAVQVVGQFGEASSNMAYGSSKVAVHRWVRDAAVKREWAGEGIRLNVIAPGAILTPLLEKQLSTPEEAKAIESFPVPIGGYGKPEDVAAWIYFMLQDTANFLVGSVVTLDGGSDAWFRAHDWPKAMPQEDLQKFSARMQEFTPYNK</sequence>
<dbReference type="Proteomes" id="UP000296352">
    <property type="component" value="Chromosome"/>
</dbReference>
<dbReference type="Pfam" id="PF00106">
    <property type="entry name" value="adh_short"/>
    <property type="match status" value="1"/>
</dbReference>
<accession>A0A4P7QD13</accession>
<dbReference type="EC" id="1.1.1.50" evidence="3"/>
<dbReference type="PRINTS" id="PR00081">
    <property type="entry name" value="GDHRDH"/>
</dbReference>
<dbReference type="KEGG" id="cee:CENDO_00475"/>
<dbReference type="EMBL" id="CP039247">
    <property type="protein sequence ID" value="QCB27405.1"/>
    <property type="molecule type" value="Genomic_DNA"/>
</dbReference>